<dbReference type="PRINTS" id="PR00107">
    <property type="entry name" value="PHOSPHOCPHPR"/>
</dbReference>
<dbReference type="Proteomes" id="UP000297714">
    <property type="component" value="Unassembled WGS sequence"/>
</dbReference>
<proteinExistence type="predicted"/>
<dbReference type="SUPFAM" id="SSF55594">
    <property type="entry name" value="HPr-like"/>
    <property type="match status" value="1"/>
</dbReference>
<name>A0A4Z0YDD2_9FIRM</name>
<dbReference type="NCBIfam" id="TIGR01003">
    <property type="entry name" value="PTS_HPr_family"/>
    <property type="match status" value="1"/>
</dbReference>
<evidence type="ECO:0000313" key="6">
    <source>
        <dbReference type="Proteomes" id="UP000297714"/>
    </source>
</evidence>
<gene>
    <name evidence="5" type="primary">ptsH_1</name>
    <name evidence="5" type="ORF">CAGA_06300</name>
</gene>
<evidence type="ECO:0000256" key="2">
    <source>
        <dbReference type="ARBA" id="ARBA00022490"/>
    </source>
</evidence>
<keyword evidence="2" id="KW-0963">Cytoplasm</keyword>
<comment type="subcellular location">
    <subcellularLocation>
        <location evidence="1">Cytoplasm</location>
    </subcellularLocation>
</comment>
<feature type="domain" description="HPr" evidence="4">
    <location>
        <begin position="1"/>
        <end position="85"/>
    </location>
</feature>
<dbReference type="PANTHER" id="PTHR33705:SF2">
    <property type="entry name" value="PHOSPHOCARRIER PROTEIN NPR"/>
    <property type="match status" value="1"/>
</dbReference>
<accession>A0A4Z0YDD2</accession>
<keyword evidence="6" id="KW-1185">Reference proteome</keyword>
<dbReference type="GO" id="GO:0005737">
    <property type="term" value="C:cytoplasm"/>
    <property type="evidence" value="ECO:0007669"/>
    <property type="project" value="UniProtKB-SubCell"/>
</dbReference>
<protein>
    <submittedName>
        <fullName evidence="5">Phosphocarrier protein HPr</fullName>
        <ecNumber evidence="5">2.7.11.-</ecNumber>
    </submittedName>
</protein>
<dbReference type="GO" id="GO:0009401">
    <property type="term" value="P:phosphoenolpyruvate-dependent sugar phosphotransferase system"/>
    <property type="evidence" value="ECO:0007669"/>
    <property type="project" value="UniProtKB-KW"/>
</dbReference>
<dbReference type="Pfam" id="PF00381">
    <property type="entry name" value="PTS-HPr"/>
    <property type="match status" value="1"/>
</dbReference>
<dbReference type="InterPro" id="IPR050399">
    <property type="entry name" value="HPr"/>
</dbReference>
<reference evidence="5 6" key="1">
    <citation type="submission" date="2019-04" db="EMBL/GenBank/DDBJ databases">
        <authorList>
            <person name="Poehlein A."/>
            <person name="Bengelsdorf F.R."/>
            <person name="Duerre P."/>
            <person name="Daniel R."/>
        </authorList>
    </citation>
    <scope>NUCLEOTIDE SEQUENCE [LARGE SCALE GENOMIC DNA]</scope>
    <source>
        <strain evidence="5 6">BS-1</strain>
    </source>
</reference>
<organism evidence="5 6">
    <name type="scientific">Caproiciproducens galactitolivorans</name>
    <dbReference type="NCBI Taxonomy" id="642589"/>
    <lineage>
        <taxon>Bacteria</taxon>
        <taxon>Bacillati</taxon>
        <taxon>Bacillota</taxon>
        <taxon>Clostridia</taxon>
        <taxon>Eubacteriales</taxon>
        <taxon>Acutalibacteraceae</taxon>
        <taxon>Caproiciproducens</taxon>
    </lineage>
</organism>
<dbReference type="InterPro" id="IPR035895">
    <property type="entry name" value="HPr-like_sf"/>
</dbReference>
<dbReference type="PANTHER" id="PTHR33705">
    <property type="entry name" value="PHOSPHOCARRIER PROTEIN HPR"/>
    <property type="match status" value="1"/>
</dbReference>
<dbReference type="CDD" id="cd00367">
    <property type="entry name" value="PTS-HPr_like"/>
    <property type="match status" value="1"/>
</dbReference>
<keyword evidence="3" id="KW-0598">Phosphotransferase system</keyword>
<dbReference type="Gene3D" id="3.30.1340.10">
    <property type="entry name" value="HPr-like"/>
    <property type="match status" value="1"/>
</dbReference>
<dbReference type="GO" id="GO:0016740">
    <property type="term" value="F:transferase activity"/>
    <property type="evidence" value="ECO:0007669"/>
    <property type="project" value="UniProtKB-KW"/>
</dbReference>
<sequence>MQQFFYTVKDENGLHARPAGLLTQCAKACSSDIRIVKGEKSADAKRLFSVMALGVAVRDEIAFQIEGPDEEADCAKLKSFCEENF</sequence>
<keyword evidence="5" id="KW-0808">Transferase</keyword>
<dbReference type="EC" id="2.7.11.-" evidence="5"/>
<dbReference type="RefSeq" id="WP_135657620.1">
    <property type="nucleotide sequence ID" value="NZ_JAJUFJ010000002.1"/>
</dbReference>
<comment type="caution">
    <text evidence="5">The sequence shown here is derived from an EMBL/GenBank/DDBJ whole genome shotgun (WGS) entry which is preliminary data.</text>
</comment>
<evidence type="ECO:0000313" key="5">
    <source>
        <dbReference type="EMBL" id="TGJ77261.1"/>
    </source>
</evidence>
<dbReference type="EMBL" id="SRMQ01000002">
    <property type="protein sequence ID" value="TGJ77261.1"/>
    <property type="molecule type" value="Genomic_DNA"/>
</dbReference>
<dbReference type="AlphaFoldDB" id="A0A4Z0YDD2"/>
<dbReference type="OrthoDB" id="9809047at2"/>
<dbReference type="PROSITE" id="PS51350">
    <property type="entry name" value="PTS_HPR_DOM"/>
    <property type="match status" value="1"/>
</dbReference>
<evidence type="ECO:0000256" key="3">
    <source>
        <dbReference type="ARBA" id="ARBA00022683"/>
    </source>
</evidence>
<evidence type="ECO:0000256" key="1">
    <source>
        <dbReference type="ARBA" id="ARBA00004496"/>
    </source>
</evidence>
<dbReference type="InterPro" id="IPR000032">
    <property type="entry name" value="HPr-like"/>
</dbReference>
<evidence type="ECO:0000259" key="4">
    <source>
        <dbReference type="PROSITE" id="PS51350"/>
    </source>
</evidence>